<reference evidence="2" key="1">
    <citation type="journal article" date="2005" name="Environ. Microbiol.">
        <title>Genetic and functional properties of uncultivated thermophilic crenarchaeotes from a subsurface gold mine as revealed by analysis of genome fragments.</title>
        <authorList>
            <person name="Nunoura T."/>
            <person name="Hirayama H."/>
            <person name="Takami H."/>
            <person name="Oida H."/>
            <person name="Nishi S."/>
            <person name="Shimamura S."/>
            <person name="Suzuki Y."/>
            <person name="Inagaki F."/>
            <person name="Takai K."/>
            <person name="Nealson K.H."/>
            <person name="Horikoshi K."/>
        </authorList>
    </citation>
    <scope>NUCLEOTIDE SEQUENCE</scope>
</reference>
<evidence type="ECO:0000256" key="1">
    <source>
        <dbReference type="SAM" id="Phobius"/>
    </source>
</evidence>
<dbReference type="AlphaFoldDB" id="H5SEV0"/>
<feature type="transmembrane region" description="Helical" evidence="1">
    <location>
        <begin position="43"/>
        <end position="63"/>
    </location>
</feature>
<gene>
    <name evidence="2" type="ORF">HGMM_F17E10C16</name>
</gene>
<dbReference type="EMBL" id="AP011697">
    <property type="protein sequence ID" value="BAL54686.1"/>
    <property type="molecule type" value="Genomic_DNA"/>
</dbReference>
<reference evidence="2" key="2">
    <citation type="journal article" date="2012" name="PLoS ONE">
        <title>A Deeply Branching Thermophilic Bacterium with an Ancient Acetyl-CoA Pathway Dominates a Subsurface Ecosystem.</title>
        <authorList>
            <person name="Takami H."/>
            <person name="Noguchi H."/>
            <person name="Takaki Y."/>
            <person name="Uchiyama I."/>
            <person name="Toyoda A."/>
            <person name="Nishi S."/>
            <person name="Chee G.-J."/>
            <person name="Arai W."/>
            <person name="Nunoura T."/>
            <person name="Itoh T."/>
            <person name="Hattori M."/>
            <person name="Takai K."/>
        </authorList>
    </citation>
    <scope>NUCLEOTIDE SEQUENCE</scope>
</reference>
<accession>H5SEV0</accession>
<keyword evidence="1" id="KW-0812">Transmembrane</keyword>
<keyword evidence="1" id="KW-1133">Transmembrane helix</keyword>
<protein>
    <submittedName>
        <fullName evidence="2">Uncharacterized protein</fullName>
    </submittedName>
</protein>
<dbReference type="Gene3D" id="2.120.10.30">
    <property type="entry name" value="TolB, C-terminal domain"/>
    <property type="match status" value="1"/>
</dbReference>
<organism evidence="2">
    <name type="scientific">uncultured Acetothermia bacterium</name>
    <dbReference type="NCBI Taxonomy" id="236499"/>
    <lineage>
        <taxon>Bacteria</taxon>
        <taxon>Candidatus Bipolaricaulota</taxon>
        <taxon>environmental samples</taxon>
    </lineage>
</organism>
<dbReference type="InterPro" id="IPR011042">
    <property type="entry name" value="6-blade_b-propeller_TolB-like"/>
</dbReference>
<name>H5SEV0_9BACT</name>
<sequence>MSERDDLEELLKETHERWAQALEQELDRRVSRLWRASERPRRILKPAFALASIALLFLGAWLYDLSRSGEPSTMIVLDTRYERPQIVLREPGDPVRLTQQIAGVPEQEPALRLVEPGPSKEMLRQLDIDIPAGIPDGKGNRFLIVDSKIVKITSEDESIVIAENLDKPSSLAFDAAGNLLVLESGKGRILRVEAIAGEIRANSPVSVFVEGFASSAREPEDIAAMREERSERLVFELKPEERVEPVYLTVSKTGEVFVGGQASSGEAVVYKIGRKSFKWWKFYCLYRC</sequence>
<keyword evidence="1" id="KW-0472">Membrane</keyword>
<evidence type="ECO:0000313" key="2">
    <source>
        <dbReference type="EMBL" id="BAL54686.1"/>
    </source>
</evidence>
<proteinExistence type="predicted"/>
<dbReference type="SUPFAM" id="SSF101898">
    <property type="entry name" value="NHL repeat"/>
    <property type="match status" value="1"/>
</dbReference>